<feature type="signal peptide" evidence="1">
    <location>
        <begin position="1"/>
        <end position="17"/>
    </location>
</feature>
<keyword evidence="1" id="KW-0732">Signal</keyword>
<dbReference type="PANTHER" id="PTHR33995:SF8">
    <property type="entry name" value="PRION-LIKE-(Q_N-RICH)-DOMAIN-BEARING PROTEIN"/>
    <property type="match status" value="1"/>
</dbReference>
<evidence type="ECO:0000313" key="3">
    <source>
        <dbReference type="Proteomes" id="UP000270094"/>
    </source>
</evidence>
<dbReference type="AlphaFoldDB" id="A0A3P7IVU1"/>
<name>A0A3P7IVU1_STRVU</name>
<dbReference type="Proteomes" id="UP000270094">
    <property type="component" value="Unassembled WGS sequence"/>
</dbReference>
<proteinExistence type="predicted"/>
<reference evidence="2 3" key="1">
    <citation type="submission" date="2018-11" db="EMBL/GenBank/DDBJ databases">
        <authorList>
            <consortium name="Pathogen Informatics"/>
        </authorList>
    </citation>
    <scope>NUCLEOTIDE SEQUENCE [LARGE SCALE GENOMIC DNA]</scope>
</reference>
<gene>
    <name evidence="2" type="ORF">SVUK_LOCUS9314</name>
</gene>
<sequence length="178" mass="20107">MGFKILFLFAVPLFVTAQVTSDLRDFMEIVRQRANGNDIPQCPCVIHPESGQCIVYNARYQASSIEEAMYTFSDLTLHTEPERDVVSYSCTTVECQQCFSLLYYHLIDNGIVDRGFRPVTPLLDRSALRPSLCTRYGFLRNANVPPPPDFVPPHVRTLIINGLRSSGRRLPQVKCPAP</sequence>
<organism evidence="2 3">
    <name type="scientific">Strongylus vulgaris</name>
    <name type="common">Blood worm</name>
    <dbReference type="NCBI Taxonomy" id="40348"/>
    <lineage>
        <taxon>Eukaryota</taxon>
        <taxon>Metazoa</taxon>
        <taxon>Ecdysozoa</taxon>
        <taxon>Nematoda</taxon>
        <taxon>Chromadorea</taxon>
        <taxon>Rhabditida</taxon>
        <taxon>Rhabditina</taxon>
        <taxon>Rhabditomorpha</taxon>
        <taxon>Strongyloidea</taxon>
        <taxon>Strongylidae</taxon>
        <taxon>Strongylus</taxon>
    </lineage>
</organism>
<keyword evidence="3" id="KW-1185">Reference proteome</keyword>
<protein>
    <submittedName>
        <fullName evidence="2">Uncharacterized protein</fullName>
    </submittedName>
</protein>
<dbReference type="EMBL" id="UYYB01094440">
    <property type="protein sequence ID" value="VDM74316.1"/>
    <property type="molecule type" value="Genomic_DNA"/>
</dbReference>
<evidence type="ECO:0000256" key="1">
    <source>
        <dbReference type="SAM" id="SignalP"/>
    </source>
</evidence>
<dbReference type="OrthoDB" id="5977230at2759"/>
<accession>A0A3P7IVU1</accession>
<evidence type="ECO:0000313" key="2">
    <source>
        <dbReference type="EMBL" id="VDM74316.1"/>
    </source>
</evidence>
<feature type="chain" id="PRO_5018133915" evidence="1">
    <location>
        <begin position="18"/>
        <end position="178"/>
    </location>
</feature>
<dbReference type="PANTHER" id="PTHR33995">
    <property type="entry name" value="PROTEIN CBG18546"/>
    <property type="match status" value="1"/>
</dbReference>